<feature type="compositionally biased region" description="Low complexity" evidence="6">
    <location>
        <begin position="481"/>
        <end position="494"/>
    </location>
</feature>
<name>A0A316UAN8_9BASI</name>
<proteinExistence type="inferred from homology"/>
<keyword evidence="10" id="KW-1185">Reference proteome</keyword>
<keyword evidence="4" id="KW-0539">Nucleus</keyword>
<evidence type="ECO:0000259" key="8">
    <source>
        <dbReference type="Pfam" id="PF08801"/>
    </source>
</evidence>
<feature type="domain" description="Nucleoporin Nup133/Nup155-like N-terminal" evidence="8">
    <location>
        <begin position="69"/>
        <end position="452"/>
    </location>
</feature>
<dbReference type="RefSeq" id="XP_025349389.1">
    <property type="nucleotide sequence ID" value="XM_025494830.1"/>
</dbReference>
<evidence type="ECO:0000256" key="6">
    <source>
        <dbReference type="SAM" id="MobiDB-lite"/>
    </source>
</evidence>
<evidence type="ECO:0000259" key="7">
    <source>
        <dbReference type="Pfam" id="PF03177"/>
    </source>
</evidence>
<accession>A0A316UAN8</accession>
<dbReference type="PANTHER" id="PTHR10350">
    <property type="entry name" value="NUCLEAR PORE COMPLEX PROTEIN NUP155"/>
    <property type="match status" value="1"/>
</dbReference>
<feature type="coiled-coil region" evidence="5">
    <location>
        <begin position="1120"/>
        <end position="1149"/>
    </location>
</feature>
<dbReference type="InterPro" id="IPR004870">
    <property type="entry name" value="Nucleoporin_Nup155"/>
</dbReference>
<sequence>MAVPDSGSSAAASSSSSGQPLQQKRLQQAAATIKKFSEQDRQVVDLADYLNASVNQPYKLYLSSPWASLRKVQTLTIPDAVIQASTSARSFAAQGLFPEIERAWIIIDSQLFLWNYLEGSSSAFESYVHPTDIIQSVSLVAPKAGVFIDSIKHLLVISTQQSVTILGLAIETTPPPNAQRELRLYQTDFSLPTSGVVMRDFVATSDGSRLFCRGSDACLYELYYQAKEGWFSSKCSLKNLTSGGVRNLLPGWAGGATKGSLESIVVDHSRALFYVLESRRTISSYSIPSALNGGVPQLVTTLRDIHRTASLISPQNASLLRQEDFAIISLQPIRAEESRTICLLATTSNGVRLYFTNQRSGYRAFTAPSTSLGGSSTLELLYVRPPPASGLSPTPLPPTGSNSGSADQSDYPQAQPPLQRLSHAIYKDGHFLAAAAYPYGNGLDNVLCISRGSSSATILNNTTVSAGQNGESATTSTSVIPSSGPASASTPADPAEQATNVLIQGATWALAEVPRPNVGPASLNPLVRQMTSLPRTFLALTSTGLTVLVENRPMDLLRELLDRASAASGQGNAETVGLVEVFKRFGQAQSCAMALAIATRNSHASFSLEALLSVSRPSASAFSAQMHTAESLLNATRIYFDYGGLPRYDPPPYPHQPMSEGRVVLSGRHEGLGVYATRLLQSLWEKKIKEVGRVVGTQSADAIVGKDMEELRSFVRTHAEAYGLNNKRGGSNAPGGGGEGELLAQKTEQESLRALNALLERSIEALSFVILLGDFGWERVLSKVGDVVRAKVDSMSFGDLVLEVSSAEQSGSAGGPPGSASSGQGQQAISRSLVEAIIDLHSVSSPSGMDVIADLLQSRCSSFCDANDVRLYKALEHIRQAKESAPGLKRDEALRESEMLMMKASRRLPFERLQEVVGLWNSMSWVSAAIQLPLRCAQEWDPHGFARAYRADGMRASDDTRKAAYDVAMKCYGLVLDTLKSLDEKADATPQAVGVETLRSTAYGIVQQSMDPLLHEALYDFLLRSGRREQLLGMTTPFLEAYLQQEPLTLEKLEMLWQCYTRRGEGASAARVLVGLAESTELDLTLFQRVEYLTLASNNAKSSTLGGGLSDLNHATVAFVAEIEEKLEVAQVQVEVYRAISELDDLEEDKKAGLLDDLDSSLHDISTLYRDFADPLGLHDVKILIFQVSDFRDVELVAETWELILDRAHQEGGRLLSPDRAYERVAAVVIELGRRHMNSDFACPIDVLVRNLEHYAFTQRSSQPIPIGWAPQTLLAASASPEAIFDVLEGLFQSKVEPWQTKSSIVFLLSDLYQLISIWLGSHLNSSGYDTLPSSNRRSIALSRSSSSFGGLDVMESFPAKRVDDSLDAYLSTLNSLLGQLREVEDGQLARESINGMKVLQDRLRQAF</sequence>
<dbReference type="EMBL" id="KZ819323">
    <property type="protein sequence ID" value="PWN22229.1"/>
    <property type="molecule type" value="Genomic_DNA"/>
</dbReference>
<dbReference type="GO" id="GO:0017056">
    <property type="term" value="F:structural constituent of nuclear pore"/>
    <property type="evidence" value="ECO:0007669"/>
    <property type="project" value="InterPro"/>
</dbReference>
<feature type="compositionally biased region" description="Low complexity" evidence="6">
    <location>
        <begin position="1"/>
        <end position="18"/>
    </location>
</feature>
<dbReference type="GeneID" id="37016564"/>
<feature type="region of interest" description="Disordered" evidence="6">
    <location>
        <begin position="383"/>
        <end position="415"/>
    </location>
</feature>
<organism evidence="9 10">
    <name type="scientific">Pseudomicrostroma glucosiphilum</name>
    <dbReference type="NCBI Taxonomy" id="1684307"/>
    <lineage>
        <taxon>Eukaryota</taxon>
        <taxon>Fungi</taxon>
        <taxon>Dikarya</taxon>
        <taxon>Basidiomycota</taxon>
        <taxon>Ustilaginomycotina</taxon>
        <taxon>Exobasidiomycetes</taxon>
        <taxon>Microstromatales</taxon>
        <taxon>Microstromatales incertae sedis</taxon>
        <taxon>Pseudomicrostroma</taxon>
    </lineage>
</organism>
<dbReference type="Gene3D" id="1.25.40.440">
    <property type="entry name" value="Nucleoporin, helical domain, central subdomain"/>
    <property type="match status" value="1"/>
</dbReference>
<feature type="region of interest" description="Disordered" evidence="6">
    <location>
        <begin position="1"/>
        <end position="25"/>
    </location>
</feature>
<dbReference type="Proteomes" id="UP000245942">
    <property type="component" value="Unassembled WGS sequence"/>
</dbReference>
<dbReference type="GO" id="GO:0000972">
    <property type="term" value="P:transcription-dependent tethering of RNA polymerase II gene DNA at nuclear periphery"/>
    <property type="evidence" value="ECO:0007669"/>
    <property type="project" value="TreeGrafter"/>
</dbReference>
<feature type="compositionally biased region" description="Polar residues" evidence="6">
    <location>
        <begin position="465"/>
        <end position="480"/>
    </location>
</feature>
<dbReference type="GO" id="GO:0006405">
    <property type="term" value="P:RNA export from nucleus"/>
    <property type="evidence" value="ECO:0007669"/>
    <property type="project" value="TreeGrafter"/>
</dbReference>
<dbReference type="OrthoDB" id="338970at2759"/>
<reference evidence="9 10" key="1">
    <citation type="journal article" date="2018" name="Mol. Biol. Evol.">
        <title>Broad Genomic Sampling Reveals a Smut Pathogenic Ancestry of the Fungal Clade Ustilaginomycotina.</title>
        <authorList>
            <person name="Kijpornyongpan T."/>
            <person name="Mondo S.J."/>
            <person name="Barry K."/>
            <person name="Sandor L."/>
            <person name="Lee J."/>
            <person name="Lipzen A."/>
            <person name="Pangilinan J."/>
            <person name="LaButti K."/>
            <person name="Hainaut M."/>
            <person name="Henrissat B."/>
            <person name="Grigoriev I.V."/>
            <person name="Spatafora J.W."/>
            <person name="Aime M.C."/>
        </authorList>
    </citation>
    <scope>NUCLEOTIDE SEQUENCE [LARGE SCALE GENOMIC DNA]</scope>
    <source>
        <strain evidence="9 10">MCA 4718</strain>
    </source>
</reference>
<feature type="compositionally biased region" description="Pro residues" evidence="6">
    <location>
        <begin position="384"/>
        <end position="398"/>
    </location>
</feature>
<dbReference type="InterPro" id="IPR014908">
    <property type="entry name" value="Nucleoporin_Nup133/Nup155_N"/>
</dbReference>
<evidence type="ECO:0000256" key="5">
    <source>
        <dbReference type="SAM" id="Coils"/>
    </source>
</evidence>
<comment type="subcellular location">
    <subcellularLocation>
        <location evidence="1">Nucleus</location>
    </subcellularLocation>
</comment>
<dbReference type="InterPro" id="IPR042537">
    <property type="entry name" value="Nucleoporin_Nup155_C_2"/>
</dbReference>
<dbReference type="Pfam" id="PF03177">
    <property type="entry name" value="Nucleoporin_C"/>
    <property type="match status" value="1"/>
</dbReference>
<feature type="region of interest" description="Disordered" evidence="6">
    <location>
        <begin position="465"/>
        <end position="494"/>
    </location>
</feature>
<dbReference type="InterPro" id="IPR042538">
    <property type="entry name" value="Nucleoporin_Nup155_C_3"/>
</dbReference>
<dbReference type="Gene3D" id="1.20.58.1780">
    <property type="match status" value="1"/>
</dbReference>
<dbReference type="PANTHER" id="PTHR10350:SF6">
    <property type="entry name" value="NUCLEAR PORE COMPLEX PROTEIN NUP155"/>
    <property type="match status" value="1"/>
</dbReference>
<evidence type="ECO:0000256" key="4">
    <source>
        <dbReference type="ARBA" id="ARBA00023242"/>
    </source>
</evidence>
<dbReference type="STRING" id="1684307.A0A316UAN8"/>
<feature type="compositionally biased region" description="Polar residues" evidence="6">
    <location>
        <begin position="399"/>
        <end position="412"/>
    </location>
</feature>
<evidence type="ECO:0000313" key="9">
    <source>
        <dbReference type="EMBL" id="PWN22229.1"/>
    </source>
</evidence>
<dbReference type="GO" id="GO:0036228">
    <property type="term" value="P:protein localization to nuclear inner membrane"/>
    <property type="evidence" value="ECO:0007669"/>
    <property type="project" value="TreeGrafter"/>
</dbReference>
<keyword evidence="5" id="KW-0175">Coiled coil</keyword>
<dbReference type="Gene3D" id="1.25.40.450">
    <property type="entry name" value="Nucleoporin, helical domain, N-terminal subdomain"/>
    <property type="match status" value="1"/>
</dbReference>
<dbReference type="GO" id="GO:0044611">
    <property type="term" value="C:nuclear pore inner ring"/>
    <property type="evidence" value="ECO:0007669"/>
    <property type="project" value="TreeGrafter"/>
</dbReference>
<protein>
    <submittedName>
        <fullName evidence="9">Nucleoporin-domain-containing protein</fullName>
    </submittedName>
</protein>
<dbReference type="Gene3D" id="1.20.120.1880">
    <property type="entry name" value="Nucleoporin, helical C-terminal domain"/>
    <property type="match status" value="1"/>
</dbReference>
<comment type="similarity">
    <text evidence="2">Belongs to the non-repetitive/WGA-negative nucleoporin family.</text>
</comment>
<feature type="domain" description="Nucleoporin Nup133/Nup155-like C-terminal" evidence="7">
    <location>
        <begin position="666"/>
        <end position="1330"/>
    </location>
</feature>
<dbReference type="InterPro" id="IPR042533">
    <property type="entry name" value="Nucleoporin_Nup155_C_1"/>
</dbReference>
<evidence type="ECO:0000256" key="3">
    <source>
        <dbReference type="ARBA" id="ARBA00022448"/>
    </source>
</evidence>
<dbReference type="GO" id="GO:0006606">
    <property type="term" value="P:protein import into nucleus"/>
    <property type="evidence" value="ECO:0007669"/>
    <property type="project" value="TreeGrafter"/>
</dbReference>
<dbReference type="Pfam" id="PF08801">
    <property type="entry name" value="Nucleoporin_N"/>
    <property type="match status" value="1"/>
</dbReference>
<evidence type="ECO:0000256" key="1">
    <source>
        <dbReference type="ARBA" id="ARBA00004123"/>
    </source>
</evidence>
<dbReference type="InterPro" id="IPR007187">
    <property type="entry name" value="Nucleoporin_Nup133/Nup155_C"/>
</dbReference>
<gene>
    <name evidence="9" type="ORF">BCV69DRAFT_311051</name>
</gene>
<evidence type="ECO:0000256" key="2">
    <source>
        <dbReference type="ARBA" id="ARBA00007373"/>
    </source>
</evidence>
<keyword evidence="3" id="KW-0813">Transport</keyword>
<evidence type="ECO:0000313" key="10">
    <source>
        <dbReference type="Proteomes" id="UP000245942"/>
    </source>
</evidence>